<feature type="non-terminal residue" evidence="1">
    <location>
        <position position="1"/>
    </location>
</feature>
<dbReference type="EMBL" id="PVWG01000160">
    <property type="protein sequence ID" value="PSB13099.1"/>
    <property type="molecule type" value="Genomic_DNA"/>
</dbReference>
<protein>
    <submittedName>
        <fullName evidence="1">ISKra4 family transposase</fullName>
    </submittedName>
</protein>
<name>A0A2T1CXW9_9CYAN</name>
<evidence type="ECO:0000313" key="1">
    <source>
        <dbReference type="EMBL" id="PSB13099.1"/>
    </source>
</evidence>
<keyword evidence="2" id="KW-1185">Reference proteome</keyword>
<feature type="non-terminal residue" evidence="1">
    <location>
        <position position="200"/>
    </location>
</feature>
<reference evidence="1 2" key="2">
    <citation type="submission" date="2018-03" db="EMBL/GenBank/DDBJ databases">
        <title>The ancient ancestry and fast evolution of plastids.</title>
        <authorList>
            <person name="Moore K.R."/>
            <person name="Magnabosco C."/>
            <person name="Momper L."/>
            <person name="Gold D.A."/>
            <person name="Bosak T."/>
            <person name="Fournier G.P."/>
        </authorList>
    </citation>
    <scope>NUCLEOTIDE SEQUENCE [LARGE SCALE GENOMIC DNA]</scope>
    <source>
        <strain evidence="1 2">ULC007</strain>
    </source>
</reference>
<organism evidence="1 2">
    <name type="scientific">Phormidesmis priestleyi ULC007</name>
    <dbReference type="NCBI Taxonomy" id="1920490"/>
    <lineage>
        <taxon>Bacteria</taxon>
        <taxon>Bacillati</taxon>
        <taxon>Cyanobacteriota</taxon>
        <taxon>Cyanophyceae</taxon>
        <taxon>Leptolyngbyales</taxon>
        <taxon>Leptolyngbyaceae</taxon>
        <taxon>Phormidesmis</taxon>
    </lineage>
</organism>
<dbReference type="Proteomes" id="UP000238634">
    <property type="component" value="Unassembled WGS sequence"/>
</dbReference>
<accession>A0A2T1CXW9</accession>
<dbReference type="AlphaFoldDB" id="A0A2T1CXW9"/>
<proteinExistence type="predicted"/>
<comment type="caution">
    <text evidence="1">The sequence shown here is derived from an EMBL/GenBank/DDBJ whole genome shotgun (WGS) entry which is preliminary data.</text>
</comment>
<gene>
    <name evidence="1" type="ORF">C7B65_27155</name>
</gene>
<evidence type="ECO:0000313" key="2">
    <source>
        <dbReference type="Proteomes" id="UP000238634"/>
    </source>
</evidence>
<sequence>YLEKCCLLVSANNSYQRTAEDLAMLTPVSIAHSTQQRLVHRHDFEPVVVDEIVNTVSIDGGKVRLRPPLGQESLWNDYKAVTLGEQAVAAYFQQNQTLGTWVNAQPLAPTLSCLGDGHDGIWNLFAQIGNPHQRREVLDWFHLMENLHKVAVPATRCHQIREYLWQGNLNQAIWALLRDATDSALKFIAYLQTHRTRIPD</sequence>
<reference evidence="1 2" key="1">
    <citation type="submission" date="2018-02" db="EMBL/GenBank/DDBJ databases">
        <authorList>
            <person name="Cohen D.B."/>
            <person name="Kent A.D."/>
        </authorList>
    </citation>
    <scope>NUCLEOTIDE SEQUENCE [LARGE SCALE GENOMIC DNA]</scope>
    <source>
        <strain evidence="1 2">ULC007</strain>
    </source>
</reference>